<dbReference type="EMBL" id="CYGX02000068">
    <property type="protein sequence ID" value="SIT46634.1"/>
    <property type="molecule type" value="Genomic_DNA"/>
</dbReference>
<organism evidence="1 2">
    <name type="scientific">Paraburkholderia ribeironis</name>
    <dbReference type="NCBI Taxonomy" id="1247936"/>
    <lineage>
        <taxon>Bacteria</taxon>
        <taxon>Pseudomonadati</taxon>
        <taxon>Pseudomonadota</taxon>
        <taxon>Betaproteobacteria</taxon>
        <taxon>Burkholderiales</taxon>
        <taxon>Burkholderiaceae</taxon>
        <taxon>Paraburkholderia</taxon>
    </lineage>
</organism>
<protein>
    <submittedName>
        <fullName evidence="1">Uncharacterized protein</fullName>
    </submittedName>
</protein>
<evidence type="ECO:0000313" key="1">
    <source>
        <dbReference type="EMBL" id="SIT46634.1"/>
    </source>
</evidence>
<evidence type="ECO:0000313" key="2">
    <source>
        <dbReference type="Proteomes" id="UP000187012"/>
    </source>
</evidence>
<proteinExistence type="predicted"/>
<reference evidence="1 2" key="1">
    <citation type="submission" date="2016-12" db="EMBL/GenBank/DDBJ databases">
        <authorList>
            <person name="Song W.-J."/>
            <person name="Kurnit D.M."/>
        </authorList>
    </citation>
    <scope>NUCLEOTIDE SEQUENCE [LARGE SCALE GENOMIC DNA]</scope>
    <source>
        <strain evidence="1 2">STM7296</strain>
    </source>
</reference>
<gene>
    <name evidence="1" type="ORF">BN2475_680011</name>
</gene>
<dbReference type="STRING" id="1247936.BN2475_680011"/>
<dbReference type="Proteomes" id="UP000187012">
    <property type="component" value="Unassembled WGS sequence"/>
</dbReference>
<keyword evidence="2" id="KW-1185">Reference proteome</keyword>
<dbReference type="AlphaFoldDB" id="A0A1N7SI40"/>
<accession>A0A1N7SI40</accession>
<sequence length="77" mass="8285">MVHSLKASLRVAGDNGSCYVVGLVGRLSTLTSQSRIQDIGPFSLRKRSFTIPKLNRPASPCRTTVAPLASTLRTGRD</sequence>
<name>A0A1N7SI40_9BURK</name>